<organism evidence="7 8">
    <name type="scientific">Thermoanaerobaculum aquaticum</name>
    <dbReference type="NCBI Taxonomy" id="1312852"/>
    <lineage>
        <taxon>Bacteria</taxon>
        <taxon>Pseudomonadati</taxon>
        <taxon>Acidobacteriota</taxon>
        <taxon>Thermoanaerobaculia</taxon>
        <taxon>Thermoanaerobaculales</taxon>
        <taxon>Thermoanaerobaculaceae</taxon>
        <taxon>Thermoanaerobaculum</taxon>
    </lineage>
</organism>
<dbReference type="EMBL" id="JMFG01000015">
    <property type="protein sequence ID" value="KDA53924.1"/>
    <property type="molecule type" value="Genomic_DNA"/>
</dbReference>
<name>A0A062XX05_9BACT</name>
<evidence type="ECO:0000256" key="3">
    <source>
        <dbReference type="ARBA" id="ARBA00022989"/>
    </source>
</evidence>
<evidence type="ECO:0000313" key="7">
    <source>
        <dbReference type="EMBL" id="KDA53924.1"/>
    </source>
</evidence>
<protein>
    <recommendedName>
        <fullName evidence="6">Yip1 domain-containing protein</fullName>
    </recommendedName>
</protein>
<keyword evidence="2 5" id="KW-0812">Transmembrane</keyword>
<comment type="subcellular location">
    <subcellularLocation>
        <location evidence="1">Membrane</location>
        <topology evidence="1">Multi-pass membrane protein</topology>
    </subcellularLocation>
</comment>
<keyword evidence="8" id="KW-1185">Reference proteome</keyword>
<feature type="transmembrane region" description="Helical" evidence="5">
    <location>
        <begin position="202"/>
        <end position="220"/>
    </location>
</feature>
<evidence type="ECO:0000256" key="1">
    <source>
        <dbReference type="ARBA" id="ARBA00004141"/>
    </source>
</evidence>
<evidence type="ECO:0000313" key="8">
    <source>
        <dbReference type="Proteomes" id="UP000027284"/>
    </source>
</evidence>
<dbReference type="AlphaFoldDB" id="A0A062XX05"/>
<dbReference type="InterPro" id="IPR006977">
    <property type="entry name" value="Yip1_dom"/>
</dbReference>
<gene>
    <name evidence="7" type="ORF">EG19_01640</name>
</gene>
<dbReference type="GO" id="GO:0016020">
    <property type="term" value="C:membrane"/>
    <property type="evidence" value="ECO:0007669"/>
    <property type="project" value="UniProtKB-SubCell"/>
</dbReference>
<comment type="caution">
    <text evidence="7">The sequence shown here is derived from an EMBL/GenBank/DDBJ whole genome shotgun (WGS) entry which is preliminary data.</text>
</comment>
<dbReference type="STRING" id="1312852.EG19_01640"/>
<evidence type="ECO:0000259" key="6">
    <source>
        <dbReference type="Pfam" id="PF04893"/>
    </source>
</evidence>
<feature type="transmembrane region" description="Helical" evidence="5">
    <location>
        <begin position="227"/>
        <end position="244"/>
    </location>
</feature>
<dbReference type="Pfam" id="PF04893">
    <property type="entry name" value="Yip1"/>
    <property type="match status" value="1"/>
</dbReference>
<dbReference type="RefSeq" id="WP_038048548.1">
    <property type="nucleotide sequence ID" value="NZ_JMFG01000015.1"/>
</dbReference>
<keyword evidence="3 5" id="KW-1133">Transmembrane helix</keyword>
<evidence type="ECO:0000256" key="5">
    <source>
        <dbReference type="SAM" id="Phobius"/>
    </source>
</evidence>
<reference evidence="7 8" key="1">
    <citation type="submission" date="2014-04" db="EMBL/GenBank/DDBJ databases">
        <title>The Genome Sequence of Thermoanaerobaculum aquaticum MP-01, The First Cultivated Group 23 Acidobacterium.</title>
        <authorList>
            <person name="Stamps B.W."/>
            <person name="Losey N.A."/>
            <person name="Lawson P.A."/>
            <person name="Stevenson B.S."/>
        </authorList>
    </citation>
    <scope>NUCLEOTIDE SEQUENCE [LARGE SCALE GENOMIC DNA]</scope>
    <source>
        <strain evidence="7 8">MP-01</strain>
    </source>
</reference>
<feature type="transmembrane region" description="Helical" evidence="5">
    <location>
        <begin position="43"/>
        <end position="62"/>
    </location>
</feature>
<accession>A0A062XX05</accession>
<evidence type="ECO:0000256" key="2">
    <source>
        <dbReference type="ARBA" id="ARBA00022692"/>
    </source>
</evidence>
<dbReference type="Proteomes" id="UP000027284">
    <property type="component" value="Unassembled WGS sequence"/>
</dbReference>
<sequence>MESNPLAEKAPVGEFSGKALGRVFRCFTEPRAVFAEIAARPTFFWVLLLTVVLSLGVQLVLAPRIDMEATVLQGISRAGKEIPEEQVREAVNTANRFRTFGLVLAPLGALAVTLLLGGVYFLGLKVAGSEAEYPPVLSAVAHAGFPPGLTQSVLLSVVASTREPFPAQEIPRLLKSNVAAFLPEDAPRVLTALGGVLDVFNVWYWLLLAWGLAAVGGVSLRKSAGAVAVLWGAWALLQVVLALLR</sequence>
<feature type="transmembrane region" description="Helical" evidence="5">
    <location>
        <begin position="102"/>
        <end position="123"/>
    </location>
</feature>
<feature type="domain" description="Yip1" evidence="6">
    <location>
        <begin position="26"/>
        <end position="241"/>
    </location>
</feature>
<evidence type="ECO:0000256" key="4">
    <source>
        <dbReference type="ARBA" id="ARBA00023136"/>
    </source>
</evidence>
<proteinExistence type="predicted"/>
<keyword evidence="4 5" id="KW-0472">Membrane</keyword>